<name>A0A8H6HA89_9AGAR</name>
<evidence type="ECO:0000313" key="2">
    <source>
        <dbReference type="Proteomes" id="UP000521943"/>
    </source>
</evidence>
<accession>A0A8H6HA89</accession>
<dbReference type="EMBL" id="JACGCI010000151">
    <property type="protein sequence ID" value="KAF6743249.1"/>
    <property type="molecule type" value="Genomic_DNA"/>
</dbReference>
<gene>
    <name evidence="1" type="ORF">DFP72DRAFT_859171</name>
</gene>
<dbReference type="Proteomes" id="UP000521943">
    <property type="component" value="Unassembled WGS sequence"/>
</dbReference>
<keyword evidence="2" id="KW-1185">Reference proteome</keyword>
<organism evidence="1 2">
    <name type="scientific">Ephemerocybe angulata</name>
    <dbReference type="NCBI Taxonomy" id="980116"/>
    <lineage>
        <taxon>Eukaryota</taxon>
        <taxon>Fungi</taxon>
        <taxon>Dikarya</taxon>
        <taxon>Basidiomycota</taxon>
        <taxon>Agaricomycotina</taxon>
        <taxon>Agaricomycetes</taxon>
        <taxon>Agaricomycetidae</taxon>
        <taxon>Agaricales</taxon>
        <taxon>Agaricineae</taxon>
        <taxon>Psathyrellaceae</taxon>
        <taxon>Ephemerocybe</taxon>
    </lineage>
</organism>
<proteinExistence type="predicted"/>
<dbReference type="AlphaFoldDB" id="A0A8H6HA89"/>
<protein>
    <submittedName>
        <fullName evidence="1">Uncharacterized protein</fullName>
    </submittedName>
</protein>
<evidence type="ECO:0000313" key="1">
    <source>
        <dbReference type="EMBL" id="KAF6743249.1"/>
    </source>
</evidence>
<comment type="caution">
    <text evidence="1">The sequence shown here is derived from an EMBL/GenBank/DDBJ whole genome shotgun (WGS) entry which is preliminary data.</text>
</comment>
<sequence length="208" mass="22626">MVGLDAWLTTQCLKGLSGLRYDEGGLTGMHRGHERELGMENGMEFTQEFSKGMGYTKWRVGLGAGLTSRSHGIGVPGYGVPVSVCECSTALRWAKGSRVDRVGRGGDFCIFAINQGNRWFRLNVGQVWGSCFKVRWNFLHLHGQRRCIAGLGFGAHTCQVHAQLCDSIVSLMGTGAYAECFTVSTQSELPAPPRFTGGHSHLIGQDLS</sequence>
<reference evidence="1 2" key="1">
    <citation type="submission" date="2020-07" db="EMBL/GenBank/DDBJ databases">
        <title>Comparative genomics of pyrophilous fungi reveals a link between fire events and developmental genes.</title>
        <authorList>
            <consortium name="DOE Joint Genome Institute"/>
            <person name="Steindorff A.S."/>
            <person name="Carver A."/>
            <person name="Calhoun S."/>
            <person name="Stillman K."/>
            <person name="Liu H."/>
            <person name="Lipzen A."/>
            <person name="Pangilinan J."/>
            <person name="Labutti K."/>
            <person name="Bruns T.D."/>
            <person name="Grigoriev I.V."/>
        </authorList>
    </citation>
    <scope>NUCLEOTIDE SEQUENCE [LARGE SCALE GENOMIC DNA]</scope>
    <source>
        <strain evidence="1 2">CBS 144469</strain>
    </source>
</reference>